<dbReference type="InterPro" id="IPR013088">
    <property type="entry name" value="Znf_NHR/GATA"/>
</dbReference>
<keyword evidence="2 4" id="KW-0863">Zinc-finger</keyword>
<gene>
    <name evidence="6" type="ORF">CU098_008782</name>
</gene>
<dbReference type="InterPro" id="IPR000679">
    <property type="entry name" value="Znf_GATA"/>
</dbReference>
<dbReference type="PROSITE" id="PS50114">
    <property type="entry name" value="GATA_ZN_FINGER_2"/>
    <property type="match status" value="1"/>
</dbReference>
<proteinExistence type="predicted"/>
<dbReference type="Proteomes" id="UP000253551">
    <property type="component" value="Unassembled WGS sequence"/>
</dbReference>
<evidence type="ECO:0000313" key="7">
    <source>
        <dbReference type="Proteomes" id="UP000253551"/>
    </source>
</evidence>
<protein>
    <recommendedName>
        <fullName evidence="5">GATA-type domain-containing protein</fullName>
    </recommendedName>
</protein>
<dbReference type="PROSITE" id="PS00344">
    <property type="entry name" value="GATA_ZN_FINGER_1"/>
    <property type="match status" value="1"/>
</dbReference>
<feature type="non-terminal residue" evidence="6">
    <location>
        <position position="143"/>
    </location>
</feature>
<organism evidence="6 7">
    <name type="scientific">Rhizopus stolonifer</name>
    <name type="common">Rhizopus nigricans</name>
    <dbReference type="NCBI Taxonomy" id="4846"/>
    <lineage>
        <taxon>Eukaryota</taxon>
        <taxon>Fungi</taxon>
        <taxon>Fungi incertae sedis</taxon>
        <taxon>Mucoromycota</taxon>
        <taxon>Mucoromycotina</taxon>
        <taxon>Mucoromycetes</taxon>
        <taxon>Mucorales</taxon>
        <taxon>Mucorineae</taxon>
        <taxon>Rhizopodaceae</taxon>
        <taxon>Rhizopus</taxon>
    </lineage>
</organism>
<sequence>TFSRYYYTFGIKSPISELVSIPSGFSTQAVEKDINEIIQQCKSLGRHMEEKRGGFFCQSESEKPWLNDMIGKANQILNALLRLRKQQLAMNNNTLALYNDLTHSDPKKRTKYNGQCQSCDTLETPEWRRGPNGARTLCNACGL</sequence>
<evidence type="ECO:0000256" key="4">
    <source>
        <dbReference type="PROSITE-ProRule" id="PRU00094"/>
    </source>
</evidence>
<comment type="caution">
    <text evidence="6">The sequence shown here is derived from an EMBL/GenBank/DDBJ whole genome shotgun (WGS) entry which is preliminary data.</text>
</comment>
<dbReference type="EMBL" id="PJQM01004276">
    <property type="protein sequence ID" value="RCH85040.1"/>
    <property type="molecule type" value="Genomic_DNA"/>
</dbReference>
<keyword evidence="7" id="KW-1185">Reference proteome</keyword>
<dbReference type="CDD" id="cd00202">
    <property type="entry name" value="ZnF_GATA"/>
    <property type="match status" value="1"/>
</dbReference>
<evidence type="ECO:0000256" key="2">
    <source>
        <dbReference type="ARBA" id="ARBA00022771"/>
    </source>
</evidence>
<dbReference type="Gene3D" id="3.30.50.10">
    <property type="entry name" value="Erythroid Transcription Factor GATA-1, subunit A"/>
    <property type="match status" value="1"/>
</dbReference>
<keyword evidence="3" id="KW-0862">Zinc</keyword>
<accession>A0A367J521</accession>
<dbReference type="PANTHER" id="PTHR45658">
    <property type="entry name" value="GATA TRANSCRIPTION FACTOR"/>
    <property type="match status" value="1"/>
</dbReference>
<evidence type="ECO:0000256" key="1">
    <source>
        <dbReference type="ARBA" id="ARBA00022723"/>
    </source>
</evidence>
<dbReference type="GO" id="GO:0006355">
    <property type="term" value="P:regulation of DNA-templated transcription"/>
    <property type="evidence" value="ECO:0007669"/>
    <property type="project" value="InterPro"/>
</dbReference>
<feature type="domain" description="GATA-type" evidence="5">
    <location>
        <begin position="110"/>
        <end position="143"/>
    </location>
</feature>
<evidence type="ECO:0000259" key="5">
    <source>
        <dbReference type="PROSITE" id="PS50114"/>
    </source>
</evidence>
<evidence type="ECO:0000256" key="3">
    <source>
        <dbReference type="ARBA" id="ARBA00022833"/>
    </source>
</evidence>
<dbReference type="GO" id="GO:0043565">
    <property type="term" value="F:sequence-specific DNA binding"/>
    <property type="evidence" value="ECO:0007669"/>
    <property type="project" value="InterPro"/>
</dbReference>
<dbReference type="AlphaFoldDB" id="A0A367J521"/>
<dbReference type="SMART" id="SM00401">
    <property type="entry name" value="ZnF_GATA"/>
    <property type="match status" value="1"/>
</dbReference>
<dbReference type="GO" id="GO:0008270">
    <property type="term" value="F:zinc ion binding"/>
    <property type="evidence" value="ECO:0007669"/>
    <property type="project" value="UniProtKB-KW"/>
</dbReference>
<dbReference type="Pfam" id="PF00320">
    <property type="entry name" value="GATA"/>
    <property type="match status" value="1"/>
</dbReference>
<evidence type="ECO:0000313" key="6">
    <source>
        <dbReference type="EMBL" id="RCH85040.1"/>
    </source>
</evidence>
<dbReference type="OrthoDB" id="2162994at2759"/>
<dbReference type="SUPFAM" id="SSF57716">
    <property type="entry name" value="Glucocorticoid receptor-like (DNA-binding domain)"/>
    <property type="match status" value="1"/>
</dbReference>
<feature type="non-terminal residue" evidence="6">
    <location>
        <position position="1"/>
    </location>
</feature>
<keyword evidence="1" id="KW-0479">Metal-binding</keyword>
<reference evidence="6 7" key="1">
    <citation type="journal article" date="2018" name="G3 (Bethesda)">
        <title>Phylogenetic and Phylogenomic Definition of Rhizopus Species.</title>
        <authorList>
            <person name="Gryganskyi A.P."/>
            <person name="Golan J."/>
            <person name="Dolatabadi S."/>
            <person name="Mondo S."/>
            <person name="Robb S."/>
            <person name="Idnurm A."/>
            <person name="Muszewska A."/>
            <person name="Steczkiewicz K."/>
            <person name="Masonjones S."/>
            <person name="Liao H.L."/>
            <person name="Gajdeczka M.T."/>
            <person name="Anike F."/>
            <person name="Vuek A."/>
            <person name="Anishchenko I.M."/>
            <person name="Voigt K."/>
            <person name="de Hoog G.S."/>
            <person name="Smith M.E."/>
            <person name="Heitman J."/>
            <person name="Vilgalys R."/>
            <person name="Stajich J.E."/>
        </authorList>
    </citation>
    <scope>NUCLEOTIDE SEQUENCE [LARGE SCALE GENOMIC DNA]</scope>
    <source>
        <strain evidence="6 7">LSU 92-RS-03</strain>
    </source>
</reference>
<name>A0A367J521_RHIST</name>
<dbReference type="InterPro" id="IPR051140">
    <property type="entry name" value="GATA_TF"/>
</dbReference>
<dbReference type="STRING" id="4846.A0A367J521"/>